<dbReference type="Gene3D" id="3.10.530.10">
    <property type="entry name" value="CPE0013-like"/>
    <property type="match status" value="1"/>
</dbReference>
<dbReference type="SUPFAM" id="SSF160148">
    <property type="entry name" value="CPE0013-like"/>
    <property type="match status" value="1"/>
</dbReference>
<protein>
    <submittedName>
        <fullName evidence="1">CxxC motif-containing protein</fullName>
    </submittedName>
</protein>
<dbReference type="InterPro" id="IPR012460">
    <property type="entry name" value="DUF1667"/>
</dbReference>
<dbReference type="AlphaFoldDB" id="A0A2U1E4B9"/>
<dbReference type="PANTHER" id="PTHR39450:SF1">
    <property type="entry name" value="DUF1667 DOMAIN-CONTAINING PROTEIN"/>
    <property type="match status" value="1"/>
</dbReference>
<dbReference type="PANTHER" id="PTHR39450">
    <property type="entry name" value="MOLYBDOPTERIN OXIDOREDUCTASE, 4FE-4S CLUSTER-BINDING SUBUNIT"/>
    <property type="match status" value="1"/>
</dbReference>
<dbReference type="Proteomes" id="UP000245793">
    <property type="component" value="Unassembled WGS sequence"/>
</dbReference>
<proteinExistence type="predicted"/>
<dbReference type="EMBL" id="QEKV01000003">
    <property type="protein sequence ID" value="PVY94798.1"/>
    <property type="molecule type" value="Genomic_DNA"/>
</dbReference>
<name>A0A2U1E4B9_9FIRM</name>
<sequence length="109" mass="12148">MEVVCKNCPVGCHLVVKDGEVYGNKCARGLSYKNYEEKSVFYTQVNLVNSSKGHLSVKSDRELTEAEKEECKELLKSITLEPPIVANKVVIENLGNTGINFISQRKISN</sequence>
<reference evidence="1 2" key="1">
    <citation type="submission" date="2018-04" db="EMBL/GenBank/DDBJ databases">
        <title>Genomic Encyclopedia of Type Strains, Phase IV (KMG-IV): sequencing the most valuable type-strain genomes for metagenomic binning, comparative biology and taxonomic classification.</title>
        <authorList>
            <person name="Goeker M."/>
        </authorList>
    </citation>
    <scope>NUCLEOTIDE SEQUENCE [LARGE SCALE GENOMIC DNA]</scope>
    <source>
        <strain evidence="1 2">DSM 20705</strain>
    </source>
</reference>
<evidence type="ECO:0000313" key="1">
    <source>
        <dbReference type="EMBL" id="PVY94798.1"/>
    </source>
</evidence>
<evidence type="ECO:0000313" key="2">
    <source>
        <dbReference type="Proteomes" id="UP000245793"/>
    </source>
</evidence>
<keyword evidence="2" id="KW-1185">Reference proteome</keyword>
<dbReference type="Pfam" id="PF07892">
    <property type="entry name" value="DUF1667"/>
    <property type="match status" value="1"/>
</dbReference>
<gene>
    <name evidence="1" type="ORF">C7381_10335</name>
</gene>
<comment type="caution">
    <text evidence="1">The sequence shown here is derived from an EMBL/GenBank/DDBJ whole genome shotgun (WGS) entry which is preliminary data.</text>
</comment>
<dbReference type="InterPro" id="IPR036593">
    <property type="entry name" value="CPE0013-like_sf"/>
</dbReference>
<accession>A0A2U1E4B9</accession>
<organism evidence="1 2">
    <name type="scientific">Ezakiella coagulans</name>
    <dbReference type="NCBI Taxonomy" id="46507"/>
    <lineage>
        <taxon>Bacteria</taxon>
        <taxon>Bacillati</taxon>
        <taxon>Bacillota</taxon>
        <taxon>Tissierellia</taxon>
        <taxon>Ezakiella</taxon>
    </lineage>
</organism>